<keyword evidence="2" id="KW-1133">Transmembrane helix</keyword>
<feature type="compositionally biased region" description="Low complexity" evidence="1">
    <location>
        <begin position="133"/>
        <end position="147"/>
    </location>
</feature>
<accession>A0A2S2BXD8</accession>
<dbReference type="RefSeq" id="WP_109331040.1">
    <property type="nucleotide sequence ID" value="NZ_CP021354.1"/>
</dbReference>
<dbReference type="AlphaFoldDB" id="A0A2S2BXD8"/>
<feature type="transmembrane region" description="Helical" evidence="2">
    <location>
        <begin position="45"/>
        <end position="62"/>
    </location>
</feature>
<evidence type="ECO:0000256" key="1">
    <source>
        <dbReference type="SAM" id="MobiDB-lite"/>
    </source>
</evidence>
<proteinExistence type="predicted"/>
<organism evidence="4 5">
    <name type="scientific">Rhodococcus oxybenzonivorans</name>
    <dbReference type="NCBI Taxonomy" id="1990687"/>
    <lineage>
        <taxon>Bacteria</taxon>
        <taxon>Bacillati</taxon>
        <taxon>Actinomycetota</taxon>
        <taxon>Actinomycetes</taxon>
        <taxon>Mycobacteriales</taxon>
        <taxon>Nocardiaceae</taxon>
        <taxon>Rhodococcus</taxon>
    </lineage>
</organism>
<keyword evidence="2" id="KW-0472">Membrane</keyword>
<feature type="domain" description="Low molecular weight protein antigen 6 PH" evidence="3">
    <location>
        <begin position="61"/>
        <end position="131"/>
    </location>
</feature>
<keyword evidence="5" id="KW-1185">Reference proteome</keyword>
<feature type="compositionally biased region" description="Basic and acidic residues" evidence="1">
    <location>
        <begin position="153"/>
        <end position="163"/>
    </location>
</feature>
<evidence type="ECO:0000259" key="3">
    <source>
        <dbReference type="Pfam" id="PF10756"/>
    </source>
</evidence>
<protein>
    <recommendedName>
        <fullName evidence="3">Low molecular weight protein antigen 6 PH domain-containing protein</fullName>
    </recommendedName>
</protein>
<evidence type="ECO:0000256" key="2">
    <source>
        <dbReference type="SAM" id="Phobius"/>
    </source>
</evidence>
<reference evidence="4 5" key="1">
    <citation type="submission" date="2017-05" db="EMBL/GenBank/DDBJ databases">
        <title>Isolation of Rhodococcus sp. S2-17 biodegrading of BP-3.</title>
        <authorList>
            <person name="Lee Y."/>
            <person name="Kim K.H."/>
            <person name="Chun B.H."/>
            <person name="Jung H.S."/>
            <person name="Jeon C.O."/>
        </authorList>
    </citation>
    <scope>NUCLEOTIDE SEQUENCE [LARGE SCALE GENOMIC DNA]</scope>
    <source>
        <strain evidence="4 5">S2-17</strain>
    </source>
</reference>
<name>A0A2S2BXD8_9NOCA</name>
<dbReference type="InterPro" id="IPR019692">
    <property type="entry name" value="CFP-6_PH"/>
</dbReference>
<dbReference type="KEGG" id="roz:CBI38_18350"/>
<evidence type="ECO:0000313" key="4">
    <source>
        <dbReference type="EMBL" id="AWK73229.1"/>
    </source>
</evidence>
<evidence type="ECO:0000313" key="5">
    <source>
        <dbReference type="Proteomes" id="UP000245711"/>
    </source>
</evidence>
<feature type="transmembrane region" description="Helical" evidence="2">
    <location>
        <begin position="21"/>
        <end position="39"/>
    </location>
</feature>
<feature type="region of interest" description="Disordered" evidence="1">
    <location>
        <begin position="133"/>
        <end position="163"/>
    </location>
</feature>
<dbReference type="Proteomes" id="UP000245711">
    <property type="component" value="Chromosome"/>
</dbReference>
<sequence length="163" mass="17332">MPPESSSHTTDIPKQVIRISPLAYIGCAFLLFAVSFPIFGWPAAFGWLLVAPILAAAWVARVRTTVTPEGLHVRRLVGGRALSWSEITGFRFPKRGWARATLTDGGEVALPVVTFDRLPQLAAASGGRIPDPYAAAAADAEQAPDPASDGEDPDKNQPRTDGA</sequence>
<dbReference type="EMBL" id="CP021354">
    <property type="protein sequence ID" value="AWK73229.1"/>
    <property type="molecule type" value="Genomic_DNA"/>
</dbReference>
<keyword evidence="2" id="KW-0812">Transmembrane</keyword>
<dbReference type="Pfam" id="PF10756">
    <property type="entry name" value="bPH_6"/>
    <property type="match status" value="1"/>
</dbReference>
<dbReference type="OrthoDB" id="5190396at2"/>
<gene>
    <name evidence="4" type="ORF">CBI38_18350</name>
</gene>